<dbReference type="Pfam" id="PF00571">
    <property type="entry name" value="CBS"/>
    <property type="match status" value="4"/>
</dbReference>
<dbReference type="InterPro" id="IPR051257">
    <property type="entry name" value="Diverse_CBS-Domain"/>
</dbReference>
<dbReference type="InterPro" id="IPR000644">
    <property type="entry name" value="CBS_dom"/>
</dbReference>
<evidence type="ECO:0000256" key="1">
    <source>
        <dbReference type="ARBA" id="ARBA00023122"/>
    </source>
</evidence>
<dbReference type="Proteomes" id="UP000730161">
    <property type="component" value="Unassembled WGS sequence"/>
</dbReference>
<protein>
    <submittedName>
        <fullName evidence="5">CBS-domain-containing membrane protein</fullName>
    </submittedName>
</protein>
<feature type="domain" description="CBS" evidence="4">
    <location>
        <begin position="77"/>
        <end position="134"/>
    </location>
</feature>
<sequence length="278" mass="31101">MIVREMMSSPVYVVSKTENIAYARNLLLKHHISRLLVMDRENLTGIITKKDIAHGFRQSDPLWRRRPIDNIPVEVMMKKDPMTISPEADLKEAARMMMMHDISSLPVTDLGTVVGIITKTDIMAAPDVEKIKATVADIMEDVVTISRYHSLSHVIDVIRERNDKLLVVNNDGTLAGVITESNIAFYGYIFENGVPEKEIMHLRREESGGRKSLRHVRSVSAIAEDVMSRPVITISPSESVAGAIALMRKHNINSIIAVEGTDIKGILKRDDILKEVAQ</sequence>
<dbReference type="SMART" id="SM00116">
    <property type="entry name" value="CBS"/>
    <property type="match status" value="4"/>
</dbReference>
<feature type="domain" description="CBS" evidence="4">
    <location>
        <begin position="7"/>
        <end position="62"/>
    </location>
</feature>
<evidence type="ECO:0000256" key="3">
    <source>
        <dbReference type="PROSITE-ProRule" id="PRU00703"/>
    </source>
</evidence>
<keyword evidence="6" id="KW-1185">Reference proteome</keyword>
<keyword evidence="2" id="KW-0486">Methionine biosynthesis</keyword>
<name>A0A8J7W8C9_9EURY</name>
<evidence type="ECO:0000313" key="5">
    <source>
        <dbReference type="EMBL" id="MBR1368520.1"/>
    </source>
</evidence>
<dbReference type="Gene3D" id="3.10.580.10">
    <property type="entry name" value="CBS-domain"/>
    <property type="match status" value="2"/>
</dbReference>
<feature type="domain" description="CBS" evidence="4">
    <location>
        <begin position="138"/>
        <end position="196"/>
    </location>
</feature>
<gene>
    <name evidence="5" type="ORF">RJ53_02970</name>
</gene>
<dbReference type="EMBL" id="JWHL01000003">
    <property type="protein sequence ID" value="MBR1368520.1"/>
    <property type="molecule type" value="Genomic_DNA"/>
</dbReference>
<organism evidence="5 6">
    <name type="scientific">Methanocalculus chunghsingensis</name>
    <dbReference type="NCBI Taxonomy" id="156457"/>
    <lineage>
        <taxon>Archaea</taxon>
        <taxon>Methanobacteriati</taxon>
        <taxon>Methanobacteriota</taxon>
        <taxon>Stenosarchaea group</taxon>
        <taxon>Methanomicrobia</taxon>
        <taxon>Methanomicrobiales</taxon>
        <taxon>Methanocalculaceae</taxon>
        <taxon>Methanocalculus</taxon>
    </lineage>
</organism>
<dbReference type="GO" id="GO:0009086">
    <property type="term" value="P:methionine biosynthetic process"/>
    <property type="evidence" value="ECO:0007669"/>
    <property type="project" value="UniProtKB-KW"/>
</dbReference>
<evidence type="ECO:0000256" key="2">
    <source>
        <dbReference type="ARBA" id="ARBA00023167"/>
    </source>
</evidence>
<dbReference type="AlphaFoldDB" id="A0A8J7W8C9"/>
<evidence type="ECO:0000259" key="4">
    <source>
        <dbReference type="PROSITE" id="PS51371"/>
    </source>
</evidence>
<keyword evidence="2" id="KW-0028">Amino-acid biosynthesis</keyword>
<dbReference type="SUPFAM" id="SSF54631">
    <property type="entry name" value="CBS-domain pair"/>
    <property type="match status" value="2"/>
</dbReference>
<dbReference type="PROSITE" id="PS51371">
    <property type="entry name" value="CBS"/>
    <property type="match status" value="4"/>
</dbReference>
<feature type="domain" description="CBS" evidence="4">
    <location>
        <begin position="227"/>
        <end position="278"/>
    </location>
</feature>
<comment type="caution">
    <text evidence="5">The sequence shown here is derived from an EMBL/GenBank/DDBJ whole genome shotgun (WGS) entry which is preliminary data.</text>
</comment>
<dbReference type="PANTHER" id="PTHR43080:SF29">
    <property type="entry name" value="OS02G0818000 PROTEIN"/>
    <property type="match status" value="1"/>
</dbReference>
<accession>A0A8J7W8C9</accession>
<dbReference type="OrthoDB" id="8919at2157"/>
<keyword evidence="1 3" id="KW-0129">CBS domain</keyword>
<evidence type="ECO:0000313" key="6">
    <source>
        <dbReference type="Proteomes" id="UP000730161"/>
    </source>
</evidence>
<reference evidence="5" key="1">
    <citation type="submission" date="2014-12" db="EMBL/GenBank/DDBJ databases">
        <authorList>
            <person name="Huang H.-H."/>
            <person name="Chen S.-C."/>
            <person name="Lai M.-C."/>
        </authorList>
    </citation>
    <scope>NUCLEOTIDE SEQUENCE</scope>
    <source>
        <strain evidence="5">K1F9705b</strain>
    </source>
</reference>
<dbReference type="CDD" id="cd04584">
    <property type="entry name" value="CBS_pair_AcuB_like"/>
    <property type="match status" value="1"/>
</dbReference>
<dbReference type="RefSeq" id="WP_211530149.1">
    <property type="nucleotide sequence ID" value="NZ_JWHL01000003.1"/>
</dbReference>
<proteinExistence type="predicted"/>
<dbReference type="InterPro" id="IPR046342">
    <property type="entry name" value="CBS_dom_sf"/>
</dbReference>
<dbReference type="PANTHER" id="PTHR43080">
    <property type="entry name" value="CBS DOMAIN-CONTAINING PROTEIN CBSX3, MITOCHONDRIAL"/>
    <property type="match status" value="1"/>
</dbReference>